<evidence type="ECO:0000313" key="3">
    <source>
        <dbReference type="Proteomes" id="UP001174909"/>
    </source>
</evidence>
<protein>
    <recommendedName>
        <fullName evidence="1">Fibronectin type-III domain-containing protein</fullName>
    </recommendedName>
</protein>
<dbReference type="InterPro" id="IPR013783">
    <property type="entry name" value="Ig-like_fold"/>
</dbReference>
<feature type="non-terminal residue" evidence="2">
    <location>
        <position position="328"/>
    </location>
</feature>
<comment type="caution">
    <text evidence="2">The sequence shown here is derived from an EMBL/GenBank/DDBJ whole genome shotgun (WGS) entry which is preliminary data.</text>
</comment>
<dbReference type="Gene3D" id="2.60.40.10">
    <property type="entry name" value="Immunoglobulins"/>
    <property type="match status" value="1"/>
</dbReference>
<proteinExistence type="predicted"/>
<feature type="non-terminal residue" evidence="2">
    <location>
        <position position="1"/>
    </location>
</feature>
<dbReference type="EMBL" id="CASHTH010002979">
    <property type="protein sequence ID" value="CAI8038154.1"/>
    <property type="molecule type" value="Genomic_DNA"/>
</dbReference>
<name>A0AA35WZ23_GEOBA</name>
<dbReference type="SUPFAM" id="SSF49265">
    <property type="entry name" value="Fibronectin type III"/>
    <property type="match status" value="1"/>
</dbReference>
<dbReference type="AlphaFoldDB" id="A0AA35WZ23"/>
<dbReference type="Proteomes" id="UP001174909">
    <property type="component" value="Unassembled WGS sequence"/>
</dbReference>
<keyword evidence="3" id="KW-1185">Reference proteome</keyword>
<dbReference type="InterPro" id="IPR036116">
    <property type="entry name" value="FN3_sf"/>
</dbReference>
<organism evidence="2 3">
    <name type="scientific">Geodia barretti</name>
    <name type="common">Barrett's horny sponge</name>
    <dbReference type="NCBI Taxonomy" id="519541"/>
    <lineage>
        <taxon>Eukaryota</taxon>
        <taxon>Metazoa</taxon>
        <taxon>Porifera</taxon>
        <taxon>Demospongiae</taxon>
        <taxon>Heteroscleromorpha</taxon>
        <taxon>Tetractinellida</taxon>
        <taxon>Astrophorina</taxon>
        <taxon>Geodiidae</taxon>
        <taxon>Geodia</taxon>
    </lineage>
</organism>
<evidence type="ECO:0000259" key="1">
    <source>
        <dbReference type="PROSITE" id="PS50853"/>
    </source>
</evidence>
<reference evidence="2" key="1">
    <citation type="submission" date="2023-03" db="EMBL/GenBank/DDBJ databases">
        <authorList>
            <person name="Steffen K."/>
            <person name="Cardenas P."/>
        </authorList>
    </citation>
    <scope>NUCLEOTIDE SEQUENCE</scope>
</reference>
<accession>A0AA35WZ23</accession>
<sequence length="328" mass="35222">YNATNTTNTTVLSIQGLLEAPTDVYYTASKESVIVSWSPPFTLEGVPILHYSVYITSQGVSEQRNTTETHITLERPCASTTYQISAWNEVGEGNATRKAFLMIFEAAVEVISELLEPGICLSCSFSSDSTADGCTVKMENEKHVFVFNATRSNNNDDNLVLLECFSVPEGGEYSVSVHEIHNSVVQNHIGILVNSITVSITKGASVKYSNVKPVSGGICAFCVFTNGSTAKGCSITLFSDQITLNYTIPRHSAYDIALQECFNVPQSGSYHVLVSEILMDGSEGYNTLELPDITIALASATDNTAKQENGTPTVTGLSAVLGLTLLGL</sequence>
<dbReference type="CDD" id="cd00063">
    <property type="entry name" value="FN3"/>
    <property type="match status" value="1"/>
</dbReference>
<evidence type="ECO:0000313" key="2">
    <source>
        <dbReference type="EMBL" id="CAI8038154.1"/>
    </source>
</evidence>
<gene>
    <name evidence="2" type="ORF">GBAR_LOCUS21281</name>
</gene>
<dbReference type="InterPro" id="IPR003961">
    <property type="entry name" value="FN3_dom"/>
</dbReference>
<dbReference type="PROSITE" id="PS50853">
    <property type="entry name" value="FN3"/>
    <property type="match status" value="1"/>
</dbReference>
<feature type="domain" description="Fibronectin type-III" evidence="1">
    <location>
        <begin position="20"/>
        <end position="106"/>
    </location>
</feature>